<keyword evidence="3 10" id="KW-0328">Glycosyltransferase</keyword>
<feature type="transmembrane region" description="Helical" evidence="8">
    <location>
        <begin position="275"/>
        <end position="291"/>
    </location>
</feature>
<evidence type="ECO:0000256" key="2">
    <source>
        <dbReference type="ARBA" id="ARBA00022475"/>
    </source>
</evidence>
<evidence type="ECO:0000256" key="6">
    <source>
        <dbReference type="ARBA" id="ARBA00022989"/>
    </source>
</evidence>
<keyword evidence="5 8" id="KW-0812">Transmembrane</keyword>
<proteinExistence type="predicted"/>
<keyword evidence="4 10" id="KW-0808">Transferase</keyword>
<keyword evidence="6 8" id="KW-1133">Transmembrane helix</keyword>
<evidence type="ECO:0000256" key="5">
    <source>
        <dbReference type="ARBA" id="ARBA00022692"/>
    </source>
</evidence>
<comment type="subcellular location">
    <subcellularLocation>
        <location evidence="1">Cell membrane</location>
        <topology evidence="1">Multi-pass membrane protein</topology>
    </subcellularLocation>
</comment>
<feature type="transmembrane region" description="Helical" evidence="8">
    <location>
        <begin position="326"/>
        <end position="345"/>
    </location>
</feature>
<accession>A0ABW4QU84</accession>
<feature type="domain" description="Glycosyltransferase RgtA/B/C/D-like" evidence="9">
    <location>
        <begin position="67"/>
        <end position="221"/>
    </location>
</feature>
<keyword evidence="7 8" id="KW-0472">Membrane</keyword>
<name>A0ABW4QU84_9BACT</name>
<dbReference type="PANTHER" id="PTHR33908:SF11">
    <property type="entry name" value="MEMBRANE PROTEIN"/>
    <property type="match status" value="1"/>
</dbReference>
<dbReference type="PANTHER" id="PTHR33908">
    <property type="entry name" value="MANNOSYLTRANSFERASE YKCB-RELATED"/>
    <property type="match status" value="1"/>
</dbReference>
<feature type="transmembrane region" description="Helical" evidence="8">
    <location>
        <begin position="211"/>
        <end position="229"/>
    </location>
</feature>
<evidence type="ECO:0000313" key="11">
    <source>
        <dbReference type="Proteomes" id="UP001597197"/>
    </source>
</evidence>
<feature type="transmembrane region" description="Helical" evidence="8">
    <location>
        <begin position="167"/>
        <end position="199"/>
    </location>
</feature>
<feature type="transmembrane region" description="Helical" evidence="8">
    <location>
        <begin position="297"/>
        <end position="314"/>
    </location>
</feature>
<gene>
    <name evidence="10" type="ORF">ACFSDX_11880</name>
</gene>
<feature type="transmembrane region" description="Helical" evidence="8">
    <location>
        <begin position="114"/>
        <end position="130"/>
    </location>
</feature>
<evidence type="ECO:0000256" key="7">
    <source>
        <dbReference type="ARBA" id="ARBA00023136"/>
    </source>
</evidence>
<feature type="transmembrane region" description="Helical" evidence="8">
    <location>
        <begin position="142"/>
        <end position="160"/>
    </location>
</feature>
<dbReference type="InterPro" id="IPR050297">
    <property type="entry name" value="LipidA_mod_glycosyltrf_83"/>
</dbReference>
<protein>
    <submittedName>
        <fullName evidence="10">ArnT family glycosyltransferase</fullName>
        <ecNumber evidence="10">2.4.-.-</ecNumber>
    </submittedName>
</protein>
<dbReference type="Pfam" id="PF13231">
    <property type="entry name" value="PMT_2"/>
    <property type="match status" value="1"/>
</dbReference>
<dbReference type="GO" id="GO:0016757">
    <property type="term" value="F:glycosyltransferase activity"/>
    <property type="evidence" value="ECO:0007669"/>
    <property type="project" value="UniProtKB-KW"/>
</dbReference>
<feature type="transmembrane region" description="Helical" evidence="8">
    <location>
        <begin position="357"/>
        <end position="380"/>
    </location>
</feature>
<evidence type="ECO:0000256" key="3">
    <source>
        <dbReference type="ARBA" id="ARBA00022676"/>
    </source>
</evidence>
<evidence type="ECO:0000259" key="9">
    <source>
        <dbReference type="Pfam" id="PF13231"/>
    </source>
</evidence>
<reference evidence="11" key="1">
    <citation type="journal article" date="2019" name="Int. J. Syst. Evol. Microbiol.">
        <title>The Global Catalogue of Microorganisms (GCM) 10K type strain sequencing project: providing services to taxonomists for standard genome sequencing and annotation.</title>
        <authorList>
            <consortium name="The Broad Institute Genomics Platform"/>
            <consortium name="The Broad Institute Genome Sequencing Center for Infectious Disease"/>
            <person name="Wu L."/>
            <person name="Ma J."/>
        </authorList>
    </citation>
    <scope>NUCLEOTIDE SEQUENCE [LARGE SCALE GENOMIC DNA]</scope>
    <source>
        <strain evidence="11">CGMCC 1.15795</strain>
    </source>
</reference>
<dbReference type="Proteomes" id="UP001597197">
    <property type="component" value="Unassembled WGS sequence"/>
</dbReference>
<keyword evidence="11" id="KW-1185">Reference proteome</keyword>
<evidence type="ECO:0000313" key="10">
    <source>
        <dbReference type="EMBL" id="MFD1873133.1"/>
    </source>
</evidence>
<keyword evidence="2" id="KW-1003">Cell membrane</keyword>
<dbReference type="EMBL" id="JBHUFD010000003">
    <property type="protein sequence ID" value="MFD1873133.1"/>
    <property type="molecule type" value="Genomic_DNA"/>
</dbReference>
<sequence>MLKKYEAALTVLALLLIGSPLAFDLGALPIQSWDEARQAVNSLEMLRSGGQWLVTTFDHQPDLWNTKPPLLIWLQALSMSVLGPTEVAVRLPSLLASLGVVGLLYLAGRRVGRPGLGLLAGALLVTMPGYRGPHLARSGDYDALLCLWVLGQLLATFAYAETGRRRYLFLAAGAVGGAVLTKSVAGLLGLPSLVLYLLLQKKLGPTLRRPAFWGAAAVGLAGPVAYYLLRERALPGYLAAVWENELGGRYAHDLSYGPHPLLFHVANLVKYQCKAWLPLLPLAGFLVAAPPSAGRRLGALLGLFLVQWLAVITFSETKFEWYTGPMLPALALLLALGVGAAYTRVQSWLPARVQRAWWRPLLGAALAVGLVAIPLGRAFYWIKQERVGYQVWGSYRAYSAYVRAYQPAQKPAHVLAYYDDDYFGSLHFYQQTLGARGLHLRCCGPDSLPRQLAPGAQVLVCLPDLRQRLLQRYAVRLVNQRETCTLYEVTGPAVASQPAVK</sequence>
<dbReference type="EC" id="2.4.-.-" evidence="10"/>
<dbReference type="RefSeq" id="WP_382313657.1">
    <property type="nucleotide sequence ID" value="NZ_JBHUFD010000003.1"/>
</dbReference>
<evidence type="ECO:0000256" key="1">
    <source>
        <dbReference type="ARBA" id="ARBA00004651"/>
    </source>
</evidence>
<dbReference type="InterPro" id="IPR038731">
    <property type="entry name" value="RgtA/B/C-like"/>
</dbReference>
<feature type="transmembrane region" description="Helical" evidence="8">
    <location>
        <begin position="87"/>
        <end position="107"/>
    </location>
</feature>
<comment type="caution">
    <text evidence="10">The sequence shown here is derived from an EMBL/GenBank/DDBJ whole genome shotgun (WGS) entry which is preliminary data.</text>
</comment>
<organism evidence="10 11">
    <name type="scientific">Hymenobacter bucti</name>
    <dbReference type="NCBI Taxonomy" id="1844114"/>
    <lineage>
        <taxon>Bacteria</taxon>
        <taxon>Pseudomonadati</taxon>
        <taxon>Bacteroidota</taxon>
        <taxon>Cytophagia</taxon>
        <taxon>Cytophagales</taxon>
        <taxon>Hymenobacteraceae</taxon>
        <taxon>Hymenobacter</taxon>
    </lineage>
</organism>
<evidence type="ECO:0000256" key="8">
    <source>
        <dbReference type="SAM" id="Phobius"/>
    </source>
</evidence>
<evidence type="ECO:0000256" key="4">
    <source>
        <dbReference type="ARBA" id="ARBA00022679"/>
    </source>
</evidence>